<dbReference type="EMBL" id="UINC01109663">
    <property type="protein sequence ID" value="SVC76628.1"/>
    <property type="molecule type" value="Genomic_DNA"/>
</dbReference>
<accession>A0A382PVG6</accession>
<keyword evidence="4" id="KW-0904">Protein phosphatase</keyword>
<dbReference type="InterPro" id="IPR017867">
    <property type="entry name" value="Tyr_phospatase_low_mol_wt"/>
</dbReference>
<protein>
    <recommendedName>
        <fullName evidence="2">protein-tyrosine-phosphatase</fullName>
        <ecNumber evidence="2">3.1.3.48</ecNumber>
    </recommendedName>
</protein>
<evidence type="ECO:0000313" key="6">
    <source>
        <dbReference type="EMBL" id="SVC76628.1"/>
    </source>
</evidence>
<dbReference type="Gene3D" id="3.40.50.2300">
    <property type="match status" value="1"/>
</dbReference>
<keyword evidence="3" id="KW-0378">Hydrolase</keyword>
<name>A0A382PVG6_9ZZZZ</name>
<dbReference type="AlphaFoldDB" id="A0A382PVG6"/>
<evidence type="ECO:0000256" key="4">
    <source>
        <dbReference type="ARBA" id="ARBA00022912"/>
    </source>
</evidence>
<dbReference type="Pfam" id="PF01451">
    <property type="entry name" value="LMWPc"/>
    <property type="match status" value="1"/>
</dbReference>
<evidence type="ECO:0000259" key="5">
    <source>
        <dbReference type="SMART" id="SM00226"/>
    </source>
</evidence>
<dbReference type="SMART" id="SM00226">
    <property type="entry name" value="LMWPc"/>
    <property type="match status" value="1"/>
</dbReference>
<dbReference type="PANTHER" id="PTHR11717">
    <property type="entry name" value="LOW MOLECULAR WEIGHT PROTEIN TYROSINE PHOSPHATASE"/>
    <property type="match status" value="1"/>
</dbReference>
<evidence type="ECO:0000256" key="3">
    <source>
        <dbReference type="ARBA" id="ARBA00022801"/>
    </source>
</evidence>
<dbReference type="CDD" id="cd16343">
    <property type="entry name" value="LMWPTP"/>
    <property type="match status" value="1"/>
</dbReference>
<dbReference type="GO" id="GO:0004725">
    <property type="term" value="F:protein tyrosine phosphatase activity"/>
    <property type="evidence" value="ECO:0007669"/>
    <property type="project" value="UniProtKB-EC"/>
</dbReference>
<dbReference type="SUPFAM" id="SSF52788">
    <property type="entry name" value="Phosphotyrosine protein phosphatases I"/>
    <property type="match status" value="1"/>
</dbReference>
<comment type="similarity">
    <text evidence="1">Belongs to the low molecular weight phosphotyrosine protein phosphatase family.</text>
</comment>
<dbReference type="InterPro" id="IPR036196">
    <property type="entry name" value="Ptyr_pPase_sf"/>
</dbReference>
<sequence length="147" mass="16604">VTNNYQLSILFVCLGNICRSPLAEAILHHHLLEKDMATRIRVASAGTGSWHIGSPADPRSVSVAKENGVELNVRARQVTEADFYNFDYMFAMDRQNLMDLQELQEEYGGTAQVELFRAYDPTAESSFDIPDPYYGKDSGFQDLFEML</sequence>
<dbReference type="InterPro" id="IPR023485">
    <property type="entry name" value="Ptyr_pPase"/>
</dbReference>
<evidence type="ECO:0000256" key="1">
    <source>
        <dbReference type="ARBA" id="ARBA00011063"/>
    </source>
</evidence>
<feature type="non-terminal residue" evidence="6">
    <location>
        <position position="1"/>
    </location>
</feature>
<feature type="non-terminal residue" evidence="6">
    <location>
        <position position="147"/>
    </location>
</feature>
<reference evidence="6" key="1">
    <citation type="submission" date="2018-05" db="EMBL/GenBank/DDBJ databases">
        <authorList>
            <person name="Lanie J.A."/>
            <person name="Ng W.-L."/>
            <person name="Kazmierczak K.M."/>
            <person name="Andrzejewski T.M."/>
            <person name="Davidsen T.M."/>
            <person name="Wayne K.J."/>
            <person name="Tettelin H."/>
            <person name="Glass J.I."/>
            <person name="Rusch D."/>
            <person name="Podicherti R."/>
            <person name="Tsui H.-C.T."/>
            <person name="Winkler M.E."/>
        </authorList>
    </citation>
    <scope>NUCLEOTIDE SEQUENCE</scope>
</reference>
<proteinExistence type="inferred from homology"/>
<dbReference type="PANTHER" id="PTHR11717:SF7">
    <property type="entry name" value="LOW MOLECULAR WEIGHT PHOSPHOTYROSINE PROTEIN PHOSPHATASE"/>
    <property type="match status" value="1"/>
</dbReference>
<dbReference type="PRINTS" id="PR00719">
    <property type="entry name" value="LMWPTPASE"/>
</dbReference>
<feature type="domain" description="Phosphotyrosine protein phosphatase I" evidence="5">
    <location>
        <begin position="7"/>
        <end position="147"/>
    </location>
</feature>
<gene>
    <name evidence="6" type="ORF">METZ01_LOCUS329482</name>
</gene>
<organism evidence="6">
    <name type="scientific">marine metagenome</name>
    <dbReference type="NCBI Taxonomy" id="408172"/>
    <lineage>
        <taxon>unclassified sequences</taxon>
        <taxon>metagenomes</taxon>
        <taxon>ecological metagenomes</taxon>
    </lineage>
</organism>
<evidence type="ECO:0000256" key="2">
    <source>
        <dbReference type="ARBA" id="ARBA00013064"/>
    </source>
</evidence>
<dbReference type="InterPro" id="IPR050438">
    <property type="entry name" value="LMW_PTPase"/>
</dbReference>
<dbReference type="EC" id="3.1.3.48" evidence="2"/>